<dbReference type="GO" id="GO:0004615">
    <property type="term" value="F:phosphomannomutase activity"/>
    <property type="evidence" value="ECO:0007669"/>
    <property type="project" value="TreeGrafter"/>
</dbReference>
<comment type="cofactor">
    <cofactor evidence="1">
        <name>Mg(2+)</name>
        <dbReference type="ChEBI" id="CHEBI:18420"/>
    </cofactor>
</comment>
<evidence type="ECO:0000313" key="6">
    <source>
        <dbReference type="Proteomes" id="UP000319130"/>
    </source>
</evidence>
<name>A0A523WA27_UNCAE</name>
<protein>
    <submittedName>
        <fullName evidence="5">Phosphoglucosamine mutase</fullName>
    </submittedName>
</protein>
<dbReference type="Proteomes" id="UP000319130">
    <property type="component" value="Unassembled WGS sequence"/>
</dbReference>
<dbReference type="InterPro" id="IPR050060">
    <property type="entry name" value="Phosphoglucosamine_mutase"/>
</dbReference>
<dbReference type="EMBL" id="SOIZ01000080">
    <property type="protein sequence ID" value="TET63876.1"/>
    <property type="molecule type" value="Genomic_DNA"/>
</dbReference>
<dbReference type="Pfam" id="PF02878">
    <property type="entry name" value="PGM_PMM_I"/>
    <property type="match status" value="1"/>
</dbReference>
<dbReference type="Gene3D" id="3.40.120.10">
    <property type="entry name" value="Alpha-D-Glucose-1,6-Bisphosphate, subunit A, domain 3"/>
    <property type="match status" value="1"/>
</dbReference>
<dbReference type="PANTHER" id="PTHR42946">
    <property type="entry name" value="PHOSPHOHEXOSE MUTASE"/>
    <property type="match status" value="1"/>
</dbReference>
<comment type="similarity">
    <text evidence="2">Belongs to the phosphohexose mutase family.</text>
</comment>
<feature type="domain" description="Alpha-D-phosphohexomutase alpha/beta/alpha" evidence="4">
    <location>
        <begin position="2"/>
        <end position="83"/>
    </location>
</feature>
<evidence type="ECO:0000256" key="3">
    <source>
        <dbReference type="ARBA" id="ARBA00022553"/>
    </source>
</evidence>
<evidence type="ECO:0000313" key="5">
    <source>
        <dbReference type="EMBL" id="TET63876.1"/>
    </source>
</evidence>
<dbReference type="GO" id="GO:0005975">
    <property type="term" value="P:carbohydrate metabolic process"/>
    <property type="evidence" value="ECO:0007669"/>
    <property type="project" value="InterPro"/>
</dbReference>
<evidence type="ECO:0000256" key="1">
    <source>
        <dbReference type="ARBA" id="ARBA00001946"/>
    </source>
</evidence>
<dbReference type="PANTHER" id="PTHR42946:SF1">
    <property type="entry name" value="PHOSPHOGLUCOMUTASE (ALPHA-D-GLUCOSE-1,6-BISPHOSPHATE-DEPENDENT)"/>
    <property type="match status" value="1"/>
</dbReference>
<dbReference type="AlphaFoldDB" id="A0A523WA27"/>
<dbReference type="InterPro" id="IPR016055">
    <property type="entry name" value="A-D-PHexomutase_a/b/a-I/II/III"/>
</dbReference>
<feature type="non-terminal residue" evidence="5">
    <location>
        <position position="84"/>
    </location>
</feature>
<accession>A0A523WA27</accession>
<keyword evidence="3" id="KW-0597">Phosphoprotein</keyword>
<gene>
    <name evidence="5" type="ORF">E3J48_01890</name>
</gene>
<comment type="caution">
    <text evidence="5">The sequence shown here is derived from an EMBL/GenBank/DDBJ whole genome shotgun (WGS) entry which is preliminary data.</text>
</comment>
<dbReference type="InterPro" id="IPR005844">
    <property type="entry name" value="A-D-PHexomutase_a/b/a-I"/>
</dbReference>
<organism evidence="5 6">
    <name type="scientific">Aerophobetes bacterium</name>
    <dbReference type="NCBI Taxonomy" id="2030807"/>
    <lineage>
        <taxon>Bacteria</taxon>
        <taxon>Candidatus Aerophobota</taxon>
    </lineage>
</organism>
<dbReference type="SUPFAM" id="SSF53738">
    <property type="entry name" value="Phosphoglucomutase, first 3 domains"/>
    <property type="match status" value="1"/>
</dbReference>
<sequence length="84" mass="8620">MIGASGVRGIVGEDLDPELVAKFAAAFGEFLAGGLVVVASDTRPSNEMFRYAIFAGLLSSGCEVVDLGICPTPSLQLMVTGLEA</sequence>
<evidence type="ECO:0000259" key="4">
    <source>
        <dbReference type="Pfam" id="PF02878"/>
    </source>
</evidence>
<proteinExistence type="inferred from homology"/>
<evidence type="ECO:0000256" key="2">
    <source>
        <dbReference type="ARBA" id="ARBA00010231"/>
    </source>
</evidence>
<reference evidence="5 6" key="1">
    <citation type="submission" date="2019-03" db="EMBL/GenBank/DDBJ databases">
        <title>Metabolic potential of uncultured bacteria and archaea associated with petroleum seepage in deep-sea sediments.</title>
        <authorList>
            <person name="Dong X."/>
            <person name="Hubert C."/>
        </authorList>
    </citation>
    <scope>NUCLEOTIDE SEQUENCE [LARGE SCALE GENOMIC DNA]</scope>
    <source>
        <strain evidence="5">E29_bin52</strain>
    </source>
</reference>